<feature type="transmembrane region" description="Helical" evidence="1">
    <location>
        <begin position="33"/>
        <end position="53"/>
    </location>
</feature>
<reference evidence="3" key="4">
    <citation type="submission" date="2023-08" db="EMBL/GenBank/DDBJ databases">
        <authorList>
            <person name="Guima S.E.S."/>
            <person name="Martins L.F."/>
            <person name="Silva A.M."/>
            <person name="Setubal J.C."/>
        </authorList>
    </citation>
    <scope>NUCLEOTIDE SEQUENCE</scope>
    <source>
        <strain evidence="3">ZC4RG45</strain>
    </source>
</reference>
<dbReference type="Pfam" id="PF02517">
    <property type="entry name" value="Rce1-like"/>
    <property type="match status" value="1"/>
</dbReference>
<evidence type="ECO:0000256" key="1">
    <source>
        <dbReference type="SAM" id="Phobius"/>
    </source>
</evidence>
<organism evidence="4">
    <name type="scientific">Thermocrispum agreste</name>
    <dbReference type="NCBI Taxonomy" id="37925"/>
    <lineage>
        <taxon>Bacteria</taxon>
        <taxon>Bacillati</taxon>
        <taxon>Actinomycetota</taxon>
        <taxon>Actinomycetes</taxon>
        <taxon>Pseudonocardiales</taxon>
        <taxon>Pseudonocardiaceae</taxon>
        <taxon>Thermocrispum</taxon>
    </lineage>
</organism>
<dbReference type="GO" id="GO:0080120">
    <property type="term" value="P:CAAX-box protein maturation"/>
    <property type="evidence" value="ECO:0007669"/>
    <property type="project" value="UniProtKB-ARBA"/>
</dbReference>
<dbReference type="GO" id="GO:0006508">
    <property type="term" value="P:proteolysis"/>
    <property type="evidence" value="ECO:0007669"/>
    <property type="project" value="UniProtKB-KW"/>
</dbReference>
<reference evidence="3 5" key="3">
    <citation type="journal article" date="2021" name="BMC Genomics">
        <title>Genome-resolved metagenome and metatranscriptome analyses of thermophilic composting reveal key bacterial players and their metabolic interactions.</title>
        <authorList>
            <person name="Braga L.P.P."/>
            <person name="Pereira R.V."/>
            <person name="Martins L.F."/>
            <person name="Moura L.M.S."/>
            <person name="Sanchez F.B."/>
            <person name="Patane J.S.L."/>
            <person name="da Silva A.M."/>
            <person name="Setubal J.C."/>
        </authorList>
    </citation>
    <scope>NUCLEOTIDE SEQUENCE [LARGE SCALE GENOMIC DNA]</scope>
    <source>
        <strain evidence="3">ZC4RG45</strain>
    </source>
</reference>
<feature type="transmembrane region" description="Helical" evidence="1">
    <location>
        <begin position="240"/>
        <end position="261"/>
    </location>
</feature>
<keyword evidence="4" id="KW-0482">Metalloprotease</keyword>
<dbReference type="STRING" id="1111738.GCA_000427905_00932"/>
<dbReference type="GO" id="GO:0008237">
    <property type="term" value="F:metallopeptidase activity"/>
    <property type="evidence" value="ECO:0007669"/>
    <property type="project" value="UniProtKB-KW"/>
</dbReference>
<evidence type="ECO:0000313" key="3">
    <source>
        <dbReference type="EMBL" id="MFO7190681.1"/>
    </source>
</evidence>
<reference evidence="4" key="1">
    <citation type="submission" date="2018-05" db="EMBL/GenBank/DDBJ databases">
        <authorList>
            <person name="Lanie J.A."/>
            <person name="Ng W.-L."/>
            <person name="Kazmierczak K.M."/>
            <person name="Andrzejewski T.M."/>
            <person name="Davidsen T.M."/>
            <person name="Wayne K.J."/>
            <person name="Tettelin H."/>
            <person name="Glass J.I."/>
            <person name="Rusch D."/>
            <person name="Podicherti R."/>
            <person name="Tsui H.-C.T."/>
            <person name="Winkler M.E."/>
        </authorList>
    </citation>
    <scope>NUCLEOTIDE SEQUENCE</scope>
    <source>
        <strain evidence="4">ZC4RG45</strain>
    </source>
</reference>
<feature type="transmembrane region" description="Helical" evidence="1">
    <location>
        <begin position="211"/>
        <end position="234"/>
    </location>
</feature>
<dbReference type="EMBL" id="QGUI01000049">
    <property type="protein sequence ID" value="PZN00933.1"/>
    <property type="molecule type" value="Genomic_DNA"/>
</dbReference>
<feature type="transmembrane region" description="Helical" evidence="1">
    <location>
        <begin position="123"/>
        <end position="145"/>
    </location>
</feature>
<evidence type="ECO:0000313" key="4">
    <source>
        <dbReference type="EMBL" id="PZN00933.1"/>
    </source>
</evidence>
<evidence type="ECO:0000259" key="2">
    <source>
        <dbReference type="Pfam" id="PF02517"/>
    </source>
</evidence>
<comment type="caution">
    <text evidence="4">The sequence shown here is derived from an EMBL/GenBank/DDBJ whole genome shotgun (WGS) entry which is preliminary data.</text>
</comment>
<keyword evidence="4" id="KW-0378">Hydrolase</keyword>
<dbReference type="AlphaFoldDB" id="A0A2W4JPH3"/>
<name>A0A2W4JPH3_9PSEU</name>
<dbReference type="InterPro" id="IPR003675">
    <property type="entry name" value="Rce1/LyrA-like_dom"/>
</dbReference>
<dbReference type="GO" id="GO:0004175">
    <property type="term" value="F:endopeptidase activity"/>
    <property type="evidence" value="ECO:0007669"/>
    <property type="project" value="UniProtKB-ARBA"/>
</dbReference>
<keyword evidence="4" id="KW-0645">Protease</keyword>
<protein>
    <submittedName>
        <fullName evidence="4">CPBP family intramembrane metalloprotease</fullName>
    </submittedName>
</protein>
<keyword evidence="1" id="KW-0812">Transmembrane</keyword>
<keyword evidence="1" id="KW-1133">Transmembrane helix</keyword>
<keyword evidence="1" id="KW-0472">Membrane</keyword>
<accession>A0A2W4JPH3</accession>
<dbReference type="EMBL" id="QGUI02000002">
    <property type="protein sequence ID" value="MFO7190681.1"/>
    <property type="molecule type" value="Genomic_DNA"/>
</dbReference>
<feature type="transmembrane region" description="Helical" evidence="1">
    <location>
        <begin position="81"/>
        <end position="103"/>
    </location>
</feature>
<proteinExistence type="predicted"/>
<feature type="domain" description="CAAX prenyl protease 2/Lysostaphin resistance protein A-like" evidence="2">
    <location>
        <begin position="161"/>
        <end position="252"/>
    </location>
</feature>
<reference evidence="3" key="2">
    <citation type="submission" date="2018-05" db="EMBL/GenBank/DDBJ databases">
        <authorList>
            <person name="Moura L."/>
            <person name="Setubal J.C."/>
        </authorList>
    </citation>
    <scope>NUCLEOTIDE SEQUENCE</scope>
    <source>
        <strain evidence="3">ZC4RG45</strain>
    </source>
</reference>
<evidence type="ECO:0000313" key="5">
    <source>
        <dbReference type="Proteomes" id="UP000249324"/>
    </source>
</evidence>
<dbReference type="Proteomes" id="UP000249324">
    <property type="component" value="Unassembled WGS sequence"/>
</dbReference>
<sequence length="269" mass="29258">MAFPLRAWLNPARPEFPEVVTDPRERKAITVELVIVFAITLGLSGASSLLSYLDGLLQQTALADQKVALNVTTTDVQVIDFLRQLLGVVRLVGWGALGAYLLWRTGIALSRIGLARPDKRDWLGGAGLAALIGIPGLALYLIAWQLGLNRAVLPAVMDETWWRPIALTLSATGNAVAEELLVVGLLLTRLRQLGFGENQSLLVSALLRGSYHFYQGLGGFLGNVVMGLIFGRVWQRTTRLWPLVIAHALLDIVAFVGYSLLRGASWLPA</sequence>
<gene>
    <name evidence="3" type="ORF">DIU77_000335</name>
    <name evidence="4" type="ORF">DIU77_02265</name>
</gene>